<reference evidence="1 2" key="1">
    <citation type="submission" date="2018-04" db="EMBL/GenBank/DDBJ databases">
        <title>Complete genome uncultured novel isolate.</title>
        <authorList>
            <person name="Merlino G."/>
        </authorList>
    </citation>
    <scope>NUCLEOTIDE SEQUENCE [LARGE SCALE GENOMIC DNA]</scope>
    <source>
        <strain evidence="2">R1DC9</strain>
    </source>
</reference>
<dbReference type="RefSeq" id="WP_137090534.1">
    <property type="nucleotide sequence ID" value="NZ_CP028923.1"/>
</dbReference>
<proteinExistence type="predicted"/>
<organism evidence="1 2">
    <name type="scientific">Mangrovivirga cuniculi</name>
    <dbReference type="NCBI Taxonomy" id="2715131"/>
    <lineage>
        <taxon>Bacteria</taxon>
        <taxon>Pseudomonadati</taxon>
        <taxon>Bacteroidota</taxon>
        <taxon>Cytophagia</taxon>
        <taxon>Cytophagales</taxon>
        <taxon>Mangrovivirgaceae</taxon>
        <taxon>Mangrovivirga</taxon>
    </lineage>
</organism>
<name>A0A4D7K6B0_9BACT</name>
<accession>A0A4D7K6B0</accession>
<protein>
    <submittedName>
        <fullName evidence="1">Uncharacterized protein</fullName>
    </submittedName>
</protein>
<dbReference type="EMBL" id="CP028923">
    <property type="protein sequence ID" value="QCK14948.1"/>
    <property type="molecule type" value="Genomic_DNA"/>
</dbReference>
<dbReference type="AlphaFoldDB" id="A0A4D7K6B0"/>
<dbReference type="KEGG" id="fpf:DCC35_09440"/>
<keyword evidence="2" id="KW-1185">Reference proteome</keyword>
<dbReference type="Proteomes" id="UP000298616">
    <property type="component" value="Chromosome"/>
</dbReference>
<evidence type="ECO:0000313" key="2">
    <source>
        <dbReference type="Proteomes" id="UP000298616"/>
    </source>
</evidence>
<gene>
    <name evidence="1" type="ORF">DCC35_09440</name>
</gene>
<evidence type="ECO:0000313" key="1">
    <source>
        <dbReference type="EMBL" id="QCK14948.1"/>
    </source>
</evidence>
<sequence>MRNILKLSETKWDIQSLKTIRLAVIIFFGFLFTSNSLFAQQFPSETFHPGTAILEGDKRVSGKLKYDLENNIIQVINKGVVQTYTSQKVVFFIIEDQILGITRKFYSLPYEKNNYRAMMFFELLVEGDLTLLGREYIDTRTTTSNNSFYYRSYWVESYVLRTNFYFLRKGGDINFFTPKKRELFDVMADKSEEIKQYIKKRKFDIDRPDDLIDITKFYNNLNE</sequence>
<dbReference type="OrthoDB" id="979024at2"/>